<protein>
    <recommendedName>
        <fullName evidence="1">DNA (cytosine-5-)-methyltransferase</fullName>
        <ecNumber evidence="1">2.1.1.37</ecNumber>
    </recommendedName>
</protein>
<dbReference type="SUPFAM" id="SSF53335">
    <property type="entry name" value="S-adenosyl-L-methionine-dependent methyltransferases"/>
    <property type="match status" value="1"/>
</dbReference>
<evidence type="ECO:0000256" key="3">
    <source>
        <dbReference type="ARBA" id="ARBA00022679"/>
    </source>
</evidence>
<dbReference type="Proteomes" id="UP001232755">
    <property type="component" value="Unassembled WGS sequence"/>
</dbReference>
<evidence type="ECO:0000256" key="6">
    <source>
        <dbReference type="PROSITE-ProRule" id="PRU01016"/>
    </source>
</evidence>
<feature type="active site" evidence="6">
    <location>
        <position position="125"/>
    </location>
</feature>
<keyword evidence="2 6" id="KW-0489">Methyltransferase</keyword>
<dbReference type="NCBIfam" id="TIGR00675">
    <property type="entry name" value="dcm"/>
    <property type="match status" value="1"/>
</dbReference>
<organism evidence="8 9">
    <name type="scientific">Streptomyces africanus</name>
    <dbReference type="NCBI Taxonomy" id="231024"/>
    <lineage>
        <taxon>Bacteria</taxon>
        <taxon>Bacillati</taxon>
        <taxon>Actinomycetota</taxon>
        <taxon>Actinomycetes</taxon>
        <taxon>Kitasatosporales</taxon>
        <taxon>Streptomycetaceae</taxon>
        <taxon>Streptomyces</taxon>
    </lineage>
</organism>
<dbReference type="InterPro" id="IPR050390">
    <property type="entry name" value="C5-Methyltransferase"/>
</dbReference>
<dbReference type="EC" id="2.1.1.37" evidence="1"/>
<reference evidence="8 9" key="1">
    <citation type="submission" date="2023-07" db="EMBL/GenBank/DDBJ databases">
        <title>Comparative genomics of wheat-associated soil bacteria to identify genetic determinants of phenazine resistance.</title>
        <authorList>
            <person name="Mouncey N."/>
        </authorList>
    </citation>
    <scope>NUCLEOTIDE SEQUENCE [LARGE SCALE GENOMIC DNA]</scope>
    <source>
        <strain evidence="8 9">B3I12</strain>
    </source>
</reference>
<comment type="similarity">
    <text evidence="6 7">Belongs to the class I-like SAM-binding methyltransferase superfamily. C5-methyltransferase family.</text>
</comment>
<dbReference type="PANTHER" id="PTHR10629">
    <property type="entry name" value="CYTOSINE-SPECIFIC METHYLTRANSFERASE"/>
    <property type="match status" value="1"/>
</dbReference>
<accession>A0ABU0QSV1</accession>
<dbReference type="GO" id="GO:0003886">
    <property type="term" value="F:DNA (cytosine-5-)-methyltransferase activity"/>
    <property type="evidence" value="ECO:0007669"/>
    <property type="project" value="UniProtKB-EC"/>
</dbReference>
<dbReference type="GO" id="GO:0032259">
    <property type="term" value="P:methylation"/>
    <property type="evidence" value="ECO:0007669"/>
    <property type="project" value="UniProtKB-KW"/>
</dbReference>
<evidence type="ECO:0000256" key="7">
    <source>
        <dbReference type="RuleBase" id="RU000416"/>
    </source>
</evidence>
<dbReference type="Gene3D" id="3.90.120.10">
    <property type="entry name" value="DNA Methylase, subunit A, domain 2"/>
    <property type="match status" value="1"/>
</dbReference>
<evidence type="ECO:0000256" key="5">
    <source>
        <dbReference type="ARBA" id="ARBA00022747"/>
    </source>
</evidence>
<dbReference type="PRINTS" id="PR00105">
    <property type="entry name" value="C5METTRFRASE"/>
</dbReference>
<evidence type="ECO:0000313" key="8">
    <source>
        <dbReference type="EMBL" id="MDQ0750180.1"/>
    </source>
</evidence>
<dbReference type="EMBL" id="JAUSYP010000001">
    <property type="protein sequence ID" value="MDQ0750180.1"/>
    <property type="molecule type" value="Genomic_DNA"/>
</dbReference>
<evidence type="ECO:0000313" key="9">
    <source>
        <dbReference type="Proteomes" id="UP001232755"/>
    </source>
</evidence>
<dbReference type="InterPro" id="IPR029063">
    <property type="entry name" value="SAM-dependent_MTases_sf"/>
</dbReference>
<keyword evidence="4 6" id="KW-0949">S-adenosyl-L-methionine</keyword>
<evidence type="ECO:0000256" key="4">
    <source>
        <dbReference type="ARBA" id="ARBA00022691"/>
    </source>
</evidence>
<evidence type="ECO:0000256" key="1">
    <source>
        <dbReference type="ARBA" id="ARBA00011975"/>
    </source>
</evidence>
<gene>
    <name evidence="8" type="ORF">QF034_004411</name>
</gene>
<evidence type="ECO:0000256" key="2">
    <source>
        <dbReference type="ARBA" id="ARBA00022603"/>
    </source>
</evidence>
<name>A0ABU0QSV1_9ACTN</name>
<dbReference type="PANTHER" id="PTHR10629:SF52">
    <property type="entry name" value="DNA (CYTOSINE-5)-METHYLTRANSFERASE 1"/>
    <property type="match status" value="1"/>
</dbReference>
<proteinExistence type="inferred from homology"/>
<dbReference type="PROSITE" id="PS51679">
    <property type="entry name" value="SAM_MT_C5"/>
    <property type="match status" value="1"/>
</dbReference>
<comment type="caution">
    <text evidence="8">The sequence shown here is derived from an EMBL/GenBank/DDBJ whole genome shotgun (WGS) entry which is preliminary data.</text>
</comment>
<keyword evidence="9" id="KW-1185">Reference proteome</keyword>
<dbReference type="Pfam" id="PF00145">
    <property type="entry name" value="DNA_methylase"/>
    <property type="match status" value="1"/>
</dbReference>
<keyword evidence="5" id="KW-0680">Restriction system</keyword>
<dbReference type="Gene3D" id="3.40.50.150">
    <property type="entry name" value="Vaccinia Virus protein VP39"/>
    <property type="match status" value="1"/>
</dbReference>
<sequence>MGPPQPQGCGPGHLCSAAPCVIFVIHSRRRLRGDRATVRYMSASEPLVSAIDLFCGAGGLSLGLKQAGVKVAAGIDLDPACAYPFKRNIRSKFVQGDVSRITGEHLQALWKDKSAFRLLAGCAPCQPFSSHRRGVDTSSEENWDLLTQFSRLVDETLPDFVTMENVPRLGRMAVFQNFVSNLRSRGYAVDFGSLYGPDFGLPQERRRLVLIASKAGVVRLPVGSTPKTKYKTVRQTIAKLPALQHGEGDPLDPLHTARRLSPLNLARMRASQPGGTWRDWPDELLAPCHRKNSGSSFQAFYGRMVWDAPSPTITTQSFNFGTGRFGHPEQDRSLTLREAAMLQGFPRSYKFVPEGERPSMQAVGRLIGNAVPPAFGRAVGEVIVEKADLVSKELSS</sequence>
<keyword evidence="3 6" id="KW-0808">Transferase</keyword>
<dbReference type="InterPro" id="IPR001525">
    <property type="entry name" value="C5_MeTfrase"/>
</dbReference>